<dbReference type="AlphaFoldDB" id="A0A1I6M5M2"/>
<evidence type="ECO:0000313" key="1">
    <source>
        <dbReference type="EMBL" id="SFS10812.1"/>
    </source>
</evidence>
<sequence length="146" mass="16476">MLVSDRATKFQALWKAVSDVPPPELAQFIRWCLRFDDELLEKAIMKAAAKFHRTGTDSDRAYRYVTKLLFNLLDEEMRAPALRKGNMNHEQPLSEGVTSHLEATYASTPNHYRDIAEGGLRSGNVTTETTISDVNAILAEHNATRQ</sequence>
<dbReference type="Proteomes" id="UP000199024">
    <property type="component" value="Unassembled WGS sequence"/>
</dbReference>
<gene>
    <name evidence="1" type="ORF">SAMN05421771_1851</name>
</gene>
<organism evidence="1 2">
    <name type="scientific">Granulicella pectinivorans</name>
    <dbReference type="NCBI Taxonomy" id="474950"/>
    <lineage>
        <taxon>Bacteria</taxon>
        <taxon>Pseudomonadati</taxon>
        <taxon>Acidobacteriota</taxon>
        <taxon>Terriglobia</taxon>
        <taxon>Terriglobales</taxon>
        <taxon>Acidobacteriaceae</taxon>
        <taxon>Granulicella</taxon>
    </lineage>
</organism>
<evidence type="ECO:0000313" key="2">
    <source>
        <dbReference type="Proteomes" id="UP000199024"/>
    </source>
</evidence>
<keyword evidence="2" id="KW-1185">Reference proteome</keyword>
<name>A0A1I6M5M2_9BACT</name>
<protein>
    <submittedName>
        <fullName evidence="1">Uncharacterized protein</fullName>
    </submittedName>
</protein>
<proteinExistence type="predicted"/>
<dbReference type="STRING" id="474950.SAMN05421771_1851"/>
<dbReference type="EMBL" id="FOZL01000001">
    <property type="protein sequence ID" value="SFS10812.1"/>
    <property type="molecule type" value="Genomic_DNA"/>
</dbReference>
<dbReference type="RefSeq" id="WP_089838646.1">
    <property type="nucleotide sequence ID" value="NZ_FOZL01000001.1"/>
</dbReference>
<dbReference type="OrthoDB" id="9981231at2"/>
<reference evidence="1 2" key="1">
    <citation type="submission" date="2016-10" db="EMBL/GenBank/DDBJ databases">
        <authorList>
            <person name="de Groot N.N."/>
        </authorList>
    </citation>
    <scope>NUCLEOTIDE SEQUENCE [LARGE SCALE GENOMIC DNA]</scope>
    <source>
        <strain evidence="1 2">DSM 21001</strain>
    </source>
</reference>
<accession>A0A1I6M5M2</accession>